<dbReference type="InterPro" id="IPR005379">
    <property type="entry name" value="FDM1-5/IDN2_XH"/>
</dbReference>
<reference evidence="3" key="3">
    <citation type="journal article" date="2017" name="Nature">
        <title>Genome sequence of the progenitor of the wheat D genome Aegilops tauschii.</title>
        <authorList>
            <person name="Luo M.C."/>
            <person name="Gu Y.Q."/>
            <person name="Puiu D."/>
            <person name="Wang H."/>
            <person name="Twardziok S.O."/>
            <person name="Deal K.R."/>
            <person name="Huo N."/>
            <person name="Zhu T."/>
            <person name="Wang L."/>
            <person name="Wang Y."/>
            <person name="McGuire P.E."/>
            <person name="Liu S."/>
            <person name="Long H."/>
            <person name="Ramasamy R.K."/>
            <person name="Rodriguez J.C."/>
            <person name="Van S.L."/>
            <person name="Yuan L."/>
            <person name="Wang Z."/>
            <person name="Xia Z."/>
            <person name="Xiao L."/>
            <person name="Anderson O.D."/>
            <person name="Ouyang S."/>
            <person name="Liang Y."/>
            <person name="Zimin A.V."/>
            <person name="Pertea G."/>
            <person name="Qi P."/>
            <person name="Bennetzen J.L."/>
            <person name="Dai X."/>
            <person name="Dawson M.W."/>
            <person name="Muller H.G."/>
            <person name="Kugler K."/>
            <person name="Rivarola-Duarte L."/>
            <person name="Spannagl M."/>
            <person name="Mayer K.F.X."/>
            <person name="Lu F.H."/>
            <person name="Bevan M.W."/>
            <person name="Leroy P."/>
            <person name="Li P."/>
            <person name="You F.M."/>
            <person name="Sun Q."/>
            <person name="Liu Z."/>
            <person name="Lyons E."/>
            <person name="Wicker T."/>
            <person name="Salzberg S.L."/>
            <person name="Devos K.M."/>
            <person name="Dvorak J."/>
        </authorList>
    </citation>
    <scope>NUCLEOTIDE SEQUENCE [LARGE SCALE GENOMIC DNA]</scope>
    <source>
        <strain evidence="3">cv. AL8/78</strain>
    </source>
</reference>
<reference evidence="3" key="4">
    <citation type="submission" date="2019-03" db="UniProtKB">
        <authorList>
            <consortium name="EnsemblPlants"/>
        </authorList>
    </citation>
    <scope>IDENTIFICATION</scope>
</reference>
<protein>
    <recommendedName>
        <fullName evidence="2">Factor of DNA methylation 1-5/IDN2 domain-containing protein</fullName>
    </recommendedName>
</protein>
<dbReference type="EnsemblPlants" id="AET3Gv20170800.5">
    <property type="protein sequence ID" value="AET3Gv20170800.5"/>
    <property type="gene ID" value="AET3Gv20170800"/>
</dbReference>
<dbReference type="GO" id="GO:0080188">
    <property type="term" value="P:gene silencing by siRNA-directed DNA methylation"/>
    <property type="evidence" value="ECO:0007669"/>
    <property type="project" value="InterPro"/>
</dbReference>
<organism evidence="3 4">
    <name type="scientific">Aegilops tauschii subsp. strangulata</name>
    <name type="common">Goatgrass</name>
    <dbReference type="NCBI Taxonomy" id="200361"/>
    <lineage>
        <taxon>Eukaryota</taxon>
        <taxon>Viridiplantae</taxon>
        <taxon>Streptophyta</taxon>
        <taxon>Embryophyta</taxon>
        <taxon>Tracheophyta</taxon>
        <taxon>Spermatophyta</taxon>
        <taxon>Magnoliopsida</taxon>
        <taxon>Liliopsida</taxon>
        <taxon>Poales</taxon>
        <taxon>Poaceae</taxon>
        <taxon>BOP clade</taxon>
        <taxon>Pooideae</taxon>
        <taxon>Triticodae</taxon>
        <taxon>Triticeae</taxon>
        <taxon>Triticinae</taxon>
        <taxon>Aegilops</taxon>
    </lineage>
</organism>
<evidence type="ECO:0000259" key="2">
    <source>
        <dbReference type="Pfam" id="PF03469"/>
    </source>
</evidence>
<name>A0A453DZP4_AEGTS</name>
<reference evidence="4" key="2">
    <citation type="journal article" date="2017" name="Nat. Plants">
        <title>The Aegilops tauschii genome reveals multiple impacts of transposons.</title>
        <authorList>
            <person name="Zhao G."/>
            <person name="Zou C."/>
            <person name="Li K."/>
            <person name="Wang K."/>
            <person name="Li T."/>
            <person name="Gao L."/>
            <person name="Zhang X."/>
            <person name="Wang H."/>
            <person name="Yang Z."/>
            <person name="Liu X."/>
            <person name="Jiang W."/>
            <person name="Mao L."/>
            <person name="Kong X."/>
            <person name="Jiao Y."/>
            <person name="Jia J."/>
        </authorList>
    </citation>
    <scope>NUCLEOTIDE SEQUENCE [LARGE SCALE GENOMIC DNA]</scope>
    <source>
        <strain evidence="4">cv. AL8/78</strain>
    </source>
</reference>
<feature type="region of interest" description="Disordered" evidence="1">
    <location>
        <begin position="285"/>
        <end position="319"/>
    </location>
</feature>
<dbReference type="Proteomes" id="UP000015105">
    <property type="component" value="Chromosome 3D"/>
</dbReference>
<dbReference type="AlphaFoldDB" id="A0A453DZP4"/>
<feature type="compositionally biased region" description="Polar residues" evidence="1">
    <location>
        <begin position="12"/>
        <end position="34"/>
    </location>
</feature>
<evidence type="ECO:0000256" key="1">
    <source>
        <dbReference type="SAM" id="MobiDB-lite"/>
    </source>
</evidence>
<feature type="domain" description="Factor of DNA methylation 1-5/IDN2" evidence="2">
    <location>
        <begin position="466"/>
        <end position="596"/>
    </location>
</feature>
<dbReference type="STRING" id="200361.A0A453DZP4"/>
<accession>A0A453DZP4</accession>
<keyword evidence="4" id="KW-1185">Reference proteome</keyword>
<evidence type="ECO:0000313" key="3">
    <source>
        <dbReference type="EnsemblPlants" id="AET3Gv20170800.5"/>
    </source>
</evidence>
<proteinExistence type="predicted"/>
<evidence type="ECO:0000313" key="4">
    <source>
        <dbReference type="Proteomes" id="UP000015105"/>
    </source>
</evidence>
<feature type="region of interest" description="Disordered" evidence="1">
    <location>
        <begin position="1"/>
        <end position="89"/>
    </location>
</feature>
<dbReference type="Gramene" id="AET3Gv20170800.5">
    <property type="protein sequence ID" value="AET3Gv20170800.5"/>
    <property type="gene ID" value="AET3Gv20170800"/>
</dbReference>
<feature type="compositionally biased region" description="Low complexity" evidence="1">
    <location>
        <begin position="35"/>
        <end position="45"/>
    </location>
</feature>
<reference evidence="3" key="5">
    <citation type="journal article" date="2021" name="G3 (Bethesda)">
        <title>Aegilops tauschii genome assembly Aet v5.0 features greater sequence contiguity and improved annotation.</title>
        <authorList>
            <person name="Wang L."/>
            <person name="Zhu T."/>
            <person name="Rodriguez J.C."/>
            <person name="Deal K.R."/>
            <person name="Dubcovsky J."/>
            <person name="McGuire P.E."/>
            <person name="Lux T."/>
            <person name="Spannagl M."/>
            <person name="Mayer K.F.X."/>
            <person name="Baldrich P."/>
            <person name="Meyers B.C."/>
            <person name="Huo N."/>
            <person name="Gu Y.Q."/>
            <person name="Zhou H."/>
            <person name="Devos K.M."/>
            <person name="Bennetzen J.L."/>
            <person name="Unver T."/>
            <person name="Budak H."/>
            <person name="Gulick P.J."/>
            <person name="Galiba G."/>
            <person name="Kalapos B."/>
            <person name="Nelson D.R."/>
            <person name="Li P."/>
            <person name="You F.M."/>
            <person name="Luo M.C."/>
            <person name="Dvorak J."/>
        </authorList>
    </citation>
    <scope>NUCLEOTIDE SEQUENCE [LARGE SCALE GENOMIC DNA]</scope>
    <source>
        <strain evidence="3">cv. AL8/78</strain>
    </source>
</reference>
<dbReference type="PANTHER" id="PTHR21596:SF73">
    <property type="entry name" value="FACTOR OF DNA METHYLATION 1-5_IDN2 DOMAIN-CONTAINING PROTEIN"/>
    <property type="match status" value="1"/>
</dbReference>
<reference evidence="4" key="1">
    <citation type="journal article" date="2014" name="Science">
        <title>Ancient hybridizations among the ancestral genomes of bread wheat.</title>
        <authorList>
            <consortium name="International Wheat Genome Sequencing Consortium,"/>
            <person name="Marcussen T."/>
            <person name="Sandve S.R."/>
            <person name="Heier L."/>
            <person name="Spannagl M."/>
            <person name="Pfeifer M."/>
            <person name="Jakobsen K.S."/>
            <person name="Wulff B.B."/>
            <person name="Steuernagel B."/>
            <person name="Mayer K.F."/>
            <person name="Olsen O.A."/>
        </authorList>
    </citation>
    <scope>NUCLEOTIDE SEQUENCE [LARGE SCALE GENOMIC DNA]</scope>
    <source>
        <strain evidence="4">cv. AL8/78</strain>
    </source>
</reference>
<feature type="compositionally biased region" description="Polar residues" evidence="1">
    <location>
        <begin position="301"/>
        <end position="312"/>
    </location>
</feature>
<sequence length="598" mass="66551">HASLPGLGWAPPNTTKGKAGTRTQSTRVWWTSPLSSSSIRAAAHPAPSPPPCSQAPPMAANQTPRAPTHADPLQAPSTGSESIHNESSEARLRRIHANLRLLDPPVAPSARALGLLDFVRLDLSSSGAPRPDLVAELIANYEPEYSKPGWSSVRGQKIEDSLDSFAQALCLPGRPRRSGPANTVVASAAKEFMNIYILAPIKASTDRKRRLPIVLDCNSSCVQYRRAHRVYWTGLLWDRVDDEMEHLIKKSTNRACYYGAYLQRLIWVQRPDLFQLPPQPFVADAPSEPVPLESHKERGINRSTINDNQNRGSEAMSENIEARSEKVKVDAALEKINAASKVMIDTALEKIDAASKVMIDAALEKIDAASKVVIDAALEKIDAASKVVIDAALEKIDAASKMIEATSKQHDARAGEQDANMQEMQSLVQMLVTKERQSNVELQRARKILIDELQKFTNVQAHIGIKRMGELDLKVFANACSKNATQEDAQINSAILCSKWEAEIANPGWHPFRIVMVDGKETEILWEEDDKLRRLKEEHGEEIYSLVTKALLEMNEYNPSGRYAAPELWNCKDDRKATLEEAIQFLLRQLQSHKRKRR</sequence>
<dbReference type="PANTHER" id="PTHR21596">
    <property type="entry name" value="RIBONUCLEASE P SUBUNIT P38"/>
    <property type="match status" value="1"/>
</dbReference>
<dbReference type="InterPro" id="IPR045177">
    <property type="entry name" value="FDM1-5/IDN2"/>
</dbReference>
<dbReference type="Pfam" id="PF03469">
    <property type="entry name" value="XH"/>
    <property type="match status" value="1"/>
</dbReference>